<evidence type="ECO:0000313" key="1">
    <source>
        <dbReference type="EMBL" id="KKN03809.1"/>
    </source>
</evidence>
<name>A0A0F9MDA1_9ZZZZ</name>
<accession>A0A0F9MDA1</accession>
<reference evidence="1" key="1">
    <citation type="journal article" date="2015" name="Nature">
        <title>Complex archaea that bridge the gap between prokaryotes and eukaryotes.</title>
        <authorList>
            <person name="Spang A."/>
            <person name="Saw J.H."/>
            <person name="Jorgensen S.L."/>
            <person name="Zaremba-Niedzwiedzka K."/>
            <person name="Martijn J."/>
            <person name="Lind A.E."/>
            <person name="van Eijk R."/>
            <person name="Schleper C."/>
            <person name="Guy L."/>
            <person name="Ettema T.J."/>
        </authorList>
    </citation>
    <scope>NUCLEOTIDE SEQUENCE</scope>
</reference>
<sequence>MTTEEATKISIHPYAEEPVMDIIFCWTAEPYQMIRERGLAITSRDGRVTMTLSTTDVRELHRLLGEALADPAHDALVGALEKARRDLRDYGAAPIQQVREEMKRALEEDKR</sequence>
<dbReference type="AlphaFoldDB" id="A0A0F9MDA1"/>
<proteinExistence type="predicted"/>
<organism evidence="1">
    <name type="scientific">marine sediment metagenome</name>
    <dbReference type="NCBI Taxonomy" id="412755"/>
    <lineage>
        <taxon>unclassified sequences</taxon>
        <taxon>metagenomes</taxon>
        <taxon>ecological metagenomes</taxon>
    </lineage>
</organism>
<protein>
    <submittedName>
        <fullName evidence="1">Uncharacterized protein</fullName>
    </submittedName>
</protein>
<gene>
    <name evidence="1" type="ORF">LCGC14_1103820</name>
</gene>
<dbReference type="EMBL" id="LAZR01004993">
    <property type="protein sequence ID" value="KKN03809.1"/>
    <property type="molecule type" value="Genomic_DNA"/>
</dbReference>
<comment type="caution">
    <text evidence="1">The sequence shown here is derived from an EMBL/GenBank/DDBJ whole genome shotgun (WGS) entry which is preliminary data.</text>
</comment>